<dbReference type="RefSeq" id="WP_219750770.1">
    <property type="nucleotide sequence ID" value="NZ_JAHXZN010000017.1"/>
</dbReference>
<proteinExistence type="predicted"/>
<dbReference type="EMBL" id="JAHXZN010000017">
    <property type="protein sequence ID" value="MBW6533246.1"/>
    <property type="molecule type" value="Genomic_DNA"/>
</dbReference>
<keyword evidence="2" id="KW-1185">Reference proteome</keyword>
<reference evidence="1 2" key="1">
    <citation type="submission" date="2021-07" db="EMBL/GenBank/DDBJ databases">
        <title>Sphingomonas sp.</title>
        <authorList>
            <person name="Feng G."/>
            <person name="Li J."/>
            <person name="Pan M."/>
        </authorList>
    </citation>
    <scope>NUCLEOTIDE SEQUENCE [LARGE SCALE GENOMIC DNA]</scope>
    <source>
        <strain evidence="1 2">RRHST34</strain>
    </source>
</reference>
<accession>A0ABS7BUH6</accession>
<comment type="caution">
    <text evidence="1">The sequence shown here is derived from an EMBL/GenBank/DDBJ whole genome shotgun (WGS) entry which is preliminary data.</text>
</comment>
<name>A0ABS7BUH6_9SPHN</name>
<organism evidence="1 2">
    <name type="scientific">Sphingomonas citri</name>
    <dbReference type="NCBI Taxonomy" id="2862499"/>
    <lineage>
        <taxon>Bacteria</taxon>
        <taxon>Pseudomonadati</taxon>
        <taxon>Pseudomonadota</taxon>
        <taxon>Alphaproteobacteria</taxon>
        <taxon>Sphingomonadales</taxon>
        <taxon>Sphingomonadaceae</taxon>
        <taxon>Sphingomonas</taxon>
    </lineage>
</organism>
<gene>
    <name evidence="1" type="ORF">KZ820_21090</name>
</gene>
<protein>
    <submittedName>
        <fullName evidence="1">Uncharacterized protein</fullName>
    </submittedName>
</protein>
<evidence type="ECO:0000313" key="1">
    <source>
        <dbReference type="EMBL" id="MBW6533246.1"/>
    </source>
</evidence>
<dbReference type="Proteomes" id="UP000759103">
    <property type="component" value="Unassembled WGS sequence"/>
</dbReference>
<evidence type="ECO:0000313" key="2">
    <source>
        <dbReference type="Proteomes" id="UP000759103"/>
    </source>
</evidence>
<sequence>MDDPRKLKNELEVAARVAGSLTDIRAAQEVERYMREVEAKLRFPPRPSADVVI</sequence>